<proteinExistence type="inferred from homology"/>
<evidence type="ECO:0000256" key="3">
    <source>
        <dbReference type="ARBA" id="ARBA00023082"/>
    </source>
</evidence>
<name>A0A7Z0DNW5_9ACTN</name>
<gene>
    <name evidence="8" type="ORF">BJ988_003335</name>
</gene>
<organism evidence="8 9">
    <name type="scientific">Nocardioides panzhihuensis</name>
    <dbReference type="NCBI Taxonomy" id="860243"/>
    <lineage>
        <taxon>Bacteria</taxon>
        <taxon>Bacillati</taxon>
        <taxon>Actinomycetota</taxon>
        <taxon>Actinomycetes</taxon>
        <taxon>Propionibacteriales</taxon>
        <taxon>Nocardioidaceae</taxon>
        <taxon>Nocardioides</taxon>
    </lineage>
</organism>
<dbReference type="Gene3D" id="1.10.1740.10">
    <property type="match status" value="1"/>
</dbReference>
<keyword evidence="9" id="KW-1185">Reference proteome</keyword>
<dbReference type="GO" id="GO:0016987">
    <property type="term" value="F:sigma factor activity"/>
    <property type="evidence" value="ECO:0007669"/>
    <property type="project" value="UniProtKB-KW"/>
</dbReference>
<dbReference type="InterPro" id="IPR007627">
    <property type="entry name" value="RNA_pol_sigma70_r2"/>
</dbReference>
<dbReference type="AlphaFoldDB" id="A0A7Z0DNW5"/>
<dbReference type="Pfam" id="PF04542">
    <property type="entry name" value="Sigma70_r2"/>
    <property type="match status" value="1"/>
</dbReference>
<dbReference type="RefSeq" id="WP_179658985.1">
    <property type="nucleotide sequence ID" value="NZ_JACBZR010000001.1"/>
</dbReference>
<comment type="caution">
    <text evidence="8">The sequence shown here is derived from an EMBL/GenBank/DDBJ whole genome shotgun (WGS) entry which is preliminary data.</text>
</comment>
<keyword evidence="2" id="KW-0805">Transcription regulation</keyword>
<dbReference type="InterPro" id="IPR014284">
    <property type="entry name" value="RNA_pol_sigma-70_dom"/>
</dbReference>
<keyword evidence="5" id="KW-0804">Transcription</keyword>
<feature type="domain" description="RNA polymerase sigma-70 region 2" evidence="6">
    <location>
        <begin position="15"/>
        <end position="74"/>
    </location>
</feature>
<dbReference type="InterPro" id="IPR014325">
    <property type="entry name" value="RNA_pol_sigma-E_actinobac"/>
</dbReference>
<dbReference type="SUPFAM" id="SSF88659">
    <property type="entry name" value="Sigma3 and sigma4 domains of RNA polymerase sigma factors"/>
    <property type="match status" value="1"/>
</dbReference>
<dbReference type="PANTHER" id="PTHR43133:SF50">
    <property type="entry name" value="ECF RNA POLYMERASE SIGMA FACTOR SIGM"/>
    <property type="match status" value="1"/>
</dbReference>
<dbReference type="InterPro" id="IPR013324">
    <property type="entry name" value="RNA_pol_sigma_r3/r4-like"/>
</dbReference>
<dbReference type="GO" id="GO:0003677">
    <property type="term" value="F:DNA binding"/>
    <property type="evidence" value="ECO:0007669"/>
    <property type="project" value="UniProtKB-KW"/>
</dbReference>
<comment type="similarity">
    <text evidence="1">Belongs to the sigma-70 factor family. ECF subfamily.</text>
</comment>
<dbReference type="Gene3D" id="1.10.10.10">
    <property type="entry name" value="Winged helix-like DNA-binding domain superfamily/Winged helix DNA-binding domain"/>
    <property type="match status" value="1"/>
</dbReference>
<accession>A0A7Z0DNW5</accession>
<dbReference type="Proteomes" id="UP000564496">
    <property type="component" value="Unassembled WGS sequence"/>
</dbReference>
<feature type="domain" description="RNA polymerase sigma factor 70 region 4 type 2" evidence="7">
    <location>
        <begin position="100"/>
        <end position="151"/>
    </location>
</feature>
<evidence type="ECO:0000256" key="4">
    <source>
        <dbReference type="ARBA" id="ARBA00023125"/>
    </source>
</evidence>
<reference evidence="8 9" key="1">
    <citation type="submission" date="2020-07" db="EMBL/GenBank/DDBJ databases">
        <title>Sequencing the genomes of 1000 actinobacteria strains.</title>
        <authorList>
            <person name="Klenk H.-P."/>
        </authorList>
    </citation>
    <scope>NUCLEOTIDE SEQUENCE [LARGE SCALE GENOMIC DNA]</scope>
    <source>
        <strain evidence="8 9">DSM 26487</strain>
    </source>
</reference>
<evidence type="ECO:0000256" key="1">
    <source>
        <dbReference type="ARBA" id="ARBA00010641"/>
    </source>
</evidence>
<dbReference type="InterPro" id="IPR013325">
    <property type="entry name" value="RNA_pol_sigma_r2"/>
</dbReference>
<dbReference type="PANTHER" id="PTHR43133">
    <property type="entry name" value="RNA POLYMERASE ECF-TYPE SIGMA FACTO"/>
    <property type="match status" value="1"/>
</dbReference>
<dbReference type="InterPro" id="IPR013249">
    <property type="entry name" value="RNA_pol_sigma70_r4_t2"/>
</dbReference>
<evidence type="ECO:0000313" key="8">
    <source>
        <dbReference type="EMBL" id="NYI78687.1"/>
    </source>
</evidence>
<dbReference type="InterPro" id="IPR036388">
    <property type="entry name" value="WH-like_DNA-bd_sf"/>
</dbReference>
<evidence type="ECO:0000256" key="5">
    <source>
        <dbReference type="ARBA" id="ARBA00023163"/>
    </source>
</evidence>
<evidence type="ECO:0000259" key="6">
    <source>
        <dbReference type="Pfam" id="PF04542"/>
    </source>
</evidence>
<dbReference type="NCBIfam" id="TIGR02937">
    <property type="entry name" value="sigma70-ECF"/>
    <property type="match status" value="1"/>
</dbReference>
<dbReference type="Pfam" id="PF08281">
    <property type="entry name" value="Sigma70_r4_2"/>
    <property type="match status" value="1"/>
</dbReference>
<protein>
    <submittedName>
        <fullName evidence="8">RNA polymerase sigma-70 factor (Sigma-E family)</fullName>
    </submittedName>
</protein>
<dbReference type="SUPFAM" id="SSF88946">
    <property type="entry name" value="Sigma2 domain of RNA polymerase sigma factors"/>
    <property type="match status" value="1"/>
</dbReference>
<keyword evidence="4" id="KW-0238">DNA-binding</keyword>
<dbReference type="CDD" id="cd06171">
    <property type="entry name" value="Sigma70_r4"/>
    <property type="match status" value="1"/>
</dbReference>
<evidence type="ECO:0000313" key="9">
    <source>
        <dbReference type="Proteomes" id="UP000564496"/>
    </source>
</evidence>
<dbReference type="NCBIfam" id="TIGR02983">
    <property type="entry name" value="SigE-fam_strep"/>
    <property type="match status" value="1"/>
</dbReference>
<evidence type="ECO:0000256" key="2">
    <source>
        <dbReference type="ARBA" id="ARBA00023015"/>
    </source>
</evidence>
<dbReference type="EMBL" id="JACBZR010000001">
    <property type="protein sequence ID" value="NYI78687.1"/>
    <property type="molecule type" value="Genomic_DNA"/>
</dbReference>
<keyword evidence="3" id="KW-0731">Sigma factor</keyword>
<sequence length="167" mass="18986">MDTDFDEYVVTRSGALLRLAYLLTGDGHRAEDLVQDTLERLCRRWSRMTYVADPHAYARKILLNQHLSWRRKRASSELVVADLPERAGEDETEAVGVRHLLWQRIGALPPRQRAVVVLRYYEDLADADIAEALGISAGTVRSNAMRALTKLRTHPDLMSTTLAEETR</sequence>
<dbReference type="InterPro" id="IPR039425">
    <property type="entry name" value="RNA_pol_sigma-70-like"/>
</dbReference>
<dbReference type="GO" id="GO:0006352">
    <property type="term" value="P:DNA-templated transcription initiation"/>
    <property type="evidence" value="ECO:0007669"/>
    <property type="project" value="InterPro"/>
</dbReference>
<evidence type="ECO:0000259" key="7">
    <source>
        <dbReference type="Pfam" id="PF08281"/>
    </source>
</evidence>